<keyword evidence="5 7" id="KW-0067">ATP-binding</keyword>
<dbReference type="STRING" id="926571.NVIE_012940"/>
<feature type="region of interest" description="Disordered" evidence="8">
    <location>
        <begin position="387"/>
        <end position="424"/>
    </location>
</feature>
<evidence type="ECO:0000256" key="4">
    <source>
        <dbReference type="ARBA" id="ARBA00022806"/>
    </source>
</evidence>
<evidence type="ECO:0000256" key="2">
    <source>
        <dbReference type="ARBA" id="ARBA00022741"/>
    </source>
</evidence>
<accession>A0A060HFZ3</accession>
<keyword evidence="3 7" id="KW-0378">Hydrolase</keyword>
<dbReference type="AlphaFoldDB" id="A0A060HFZ3"/>
<dbReference type="InterPro" id="IPR027417">
    <property type="entry name" value="P-loop_NTPase"/>
</dbReference>
<dbReference type="OrthoDB" id="4631at2157"/>
<gene>
    <name evidence="12" type="ORF">NVIE_012940</name>
</gene>
<evidence type="ECO:0000256" key="1">
    <source>
        <dbReference type="ARBA" id="ARBA00022490"/>
    </source>
</evidence>
<evidence type="ECO:0000256" key="6">
    <source>
        <dbReference type="PROSITE-ProRule" id="PRU00552"/>
    </source>
</evidence>
<keyword evidence="13" id="KW-1185">Reference proteome</keyword>
<dbReference type="GO" id="GO:0005829">
    <property type="term" value="C:cytosol"/>
    <property type="evidence" value="ECO:0007669"/>
    <property type="project" value="TreeGrafter"/>
</dbReference>
<dbReference type="SUPFAM" id="SSF52540">
    <property type="entry name" value="P-loop containing nucleoside triphosphate hydrolases"/>
    <property type="match status" value="1"/>
</dbReference>
<evidence type="ECO:0000256" key="7">
    <source>
        <dbReference type="RuleBase" id="RU000492"/>
    </source>
</evidence>
<feature type="domain" description="DEAD-box RNA helicase Q" evidence="11">
    <location>
        <begin position="8"/>
        <end position="36"/>
    </location>
</feature>
<dbReference type="Pfam" id="PF00270">
    <property type="entry name" value="DEAD"/>
    <property type="match status" value="1"/>
</dbReference>
<dbReference type="PROSITE" id="PS51192">
    <property type="entry name" value="HELICASE_ATP_BIND_1"/>
    <property type="match status" value="1"/>
</dbReference>
<dbReference type="PROSITE" id="PS51194">
    <property type="entry name" value="HELICASE_CTER"/>
    <property type="match status" value="1"/>
</dbReference>
<dbReference type="CDD" id="cd00268">
    <property type="entry name" value="DEADc"/>
    <property type="match status" value="1"/>
</dbReference>
<dbReference type="PANTHER" id="PTHR47959">
    <property type="entry name" value="ATP-DEPENDENT RNA HELICASE RHLE-RELATED"/>
    <property type="match status" value="1"/>
</dbReference>
<dbReference type="InterPro" id="IPR014001">
    <property type="entry name" value="Helicase_ATP-bd"/>
</dbReference>
<protein>
    <submittedName>
        <fullName evidence="12">Superfamily II helicase</fullName>
    </submittedName>
</protein>
<evidence type="ECO:0000256" key="8">
    <source>
        <dbReference type="SAM" id="MobiDB-lite"/>
    </source>
</evidence>
<feature type="compositionally biased region" description="Basic residues" evidence="8">
    <location>
        <begin position="404"/>
        <end position="424"/>
    </location>
</feature>
<comment type="similarity">
    <text evidence="7">Belongs to the DEAD box helicase family.</text>
</comment>
<dbReference type="PROSITE" id="PS00039">
    <property type="entry name" value="DEAD_ATP_HELICASE"/>
    <property type="match status" value="1"/>
</dbReference>
<reference evidence="12 13" key="1">
    <citation type="journal article" date="2014" name="Int. J. Syst. Evol. Microbiol.">
        <title>Nitrososphaera viennensis gen. nov., sp. nov., an aerobic and mesophilic, ammonia-oxidizing archaeon from soil and a member of the archaeal phylum Thaumarchaeota.</title>
        <authorList>
            <person name="Stieglmeier M."/>
            <person name="Klingl A."/>
            <person name="Alves R.J."/>
            <person name="Rittmann S.K."/>
            <person name="Melcher M."/>
            <person name="Leisch N."/>
            <person name="Schleper C."/>
        </authorList>
    </citation>
    <scope>NUCLEOTIDE SEQUENCE [LARGE SCALE GENOMIC DNA]</scope>
    <source>
        <strain evidence="12">EN76</strain>
    </source>
</reference>
<dbReference type="PANTHER" id="PTHR47959:SF1">
    <property type="entry name" value="ATP-DEPENDENT RNA HELICASE DBPA"/>
    <property type="match status" value="1"/>
</dbReference>
<dbReference type="InterPro" id="IPR044742">
    <property type="entry name" value="DEAD/DEAH_RhlB"/>
</dbReference>
<dbReference type="Proteomes" id="UP000027093">
    <property type="component" value="Chromosome"/>
</dbReference>
<name>A0A060HFZ3_9ARCH</name>
<dbReference type="Pfam" id="PF00271">
    <property type="entry name" value="Helicase_C"/>
    <property type="match status" value="1"/>
</dbReference>
<organism evidence="12 13">
    <name type="scientific">Nitrososphaera viennensis EN76</name>
    <dbReference type="NCBI Taxonomy" id="926571"/>
    <lineage>
        <taxon>Archaea</taxon>
        <taxon>Nitrososphaerota</taxon>
        <taxon>Nitrososphaeria</taxon>
        <taxon>Nitrososphaerales</taxon>
        <taxon>Nitrososphaeraceae</taxon>
        <taxon>Nitrososphaera</taxon>
    </lineage>
</organism>
<keyword evidence="2 7" id="KW-0547">Nucleotide-binding</keyword>
<evidence type="ECO:0000313" key="12">
    <source>
        <dbReference type="EMBL" id="AIC15529.1"/>
    </source>
</evidence>
<dbReference type="GO" id="GO:0003724">
    <property type="term" value="F:RNA helicase activity"/>
    <property type="evidence" value="ECO:0007669"/>
    <property type="project" value="InterPro"/>
</dbReference>
<dbReference type="KEGG" id="nvn:NVIE_012940"/>
<evidence type="ECO:0000256" key="3">
    <source>
        <dbReference type="ARBA" id="ARBA00022801"/>
    </source>
</evidence>
<dbReference type="EMBL" id="CP007536">
    <property type="protein sequence ID" value="AIC15529.1"/>
    <property type="molecule type" value="Genomic_DNA"/>
</dbReference>
<evidence type="ECO:0000313" key="13">
    <source>
        <dbReference type="Proteomes" id="UP000027093"/>
    </source>
</evidence>
<dbReference type="PROSITE" id="PS51195">
    <property type="entry name" value="Q_MOTIF"/>
    <property type="match status" value="1"/>
</dbReference>
<dbReference type="GO" id="GO:0005524">
    <property type="term" value="F:ATP binding"/>
    <property type="evidence" value="ECO:0007669"/>
    <property type="project" value="UniProtKB-KW"/>
</dbReference>
<dbReference type="CDD" id="cd18787">
    <property type="entry name" value="SF2_C_DEAD"/>
    <property type="match status" value="1"/>
</dbReference>
<feature type="domain" description="Helicase C-terminal" evidence="10">
    <location>
        <begin position="226"/>
        <end position="393"/>
    </location>
</feature>
<dbReference type="GO" id="GO:0140097">
    <property type="term" value="F:catalytic activity, acting on DNA"/>
    <property type="evidence" value="ECO:0007669"/>
    <property type="project" value="UniProtKB-ARBA"/>
</dbReference>
<evidence type="ECO:0000259" key="11">
    <source>
        <dbReference type="PROSITE" id="PS51195"/>
    </source>
</evidence>
<dbReference type="SMART" id="SM00490">
    <property type="entry name" value="HELICc"/>
    <property type="match status" value="1"/>
</dbReference>
<dbReference type="HOGENOM" id="CLU_003041_1_3_2"/>
<dbReference type="SMART" id="SM00487">
    <property type="entry name" value="DEXDc"/>
    <property type="match status" value="1"/>
</dbReference>
<feature type="domain" description="Helicase ATP-binding" evidence="9">
    <location>
        <begin position="39"/>
        <end position="213"/>
    </location>
</feature>
<sequence length="424" mass="47044">MAVKESATTFEELGLDEKVQKALAENGFEKPFPIQEAAIPLILQGKDVIGQAHTGTGKTAAFGLPLLSKVKNGNRQVQALILVPTRELAVQVTGELIKFSKYAQVWTVSVYGGQSFGVQTGLLKRGAHIVVATPGRLIDHIKRGSIKLDGVKFVVLDEADRMLDMGFIDDIEFILSRLGKSGSKDRQTLLFSATMSPEILRLAKGHMREGQIREIRLNTKEVGLDNIEQSYLLVSEQQKFSHLTSLIRPHKEQVIVFAATKRRADKLAANLKAGGFRASAIHGDLSQKERDHVMNRFRRGADSVLVATDIAARGIDVPAVGHVINYDVPNEPETYFHRIGRTARAGAEGTAVSLVSPDRFGEFERILRQTKLPISRLNEAMGIEVPALQQQRGRHPHQPQQHGRSGRNRRNFGGGSKRRNWRRR</sequence>
<keyword evidence="4 7" id="KW-0347">Helicase</keyword>
<dbReference type="InterPro" id="IPR000629">
    <property type="entry name" value="RNA-helicase_DEAD-box_CS"/>
</dbReference>
<dbReference type="RefSeq" id="WP_075054516.1">
    <property type="nucleotide sequence ID" value="NZ_CP007536.1"/>
</dbReference>
<dbReference type="InterPro" id="IPR001650">
    <property type="entry name" value="Helicase_C-like"/>
</dbReference>
<evidence type="ECO:0000259" key="9">
    <source>
        <dbReference type="PROSITE" id="PS51192"/>
    </source>
</evidence>
<feature type="short sequence motif" description="Q motif" evidence="6">
    <location>
        <begin position="8"/>
        <end position="36"/>
    </location>
</feature>
<dbReference type="FunFam" id="3.40.50.300:FF:000108">
    <property type="entry name" value="ATP-dependent RNA helicase RhlE"/>
    <property type="match status" value="1"/>
</dbReference>
<keyword evidence="1" id="KW-0963">Cytoplasm</keyword>
<dbReference type="GeneID" id="74946555"/>
<dbReference type="GO" id="GO:0003676">
    <property type="term" value="F:nucleic acid binding"/>
    <property type="evidence" value="ECO:0007669"/>
    <property type="project" value="InterPro"/>
</dbReference>
<dbReference type="InterPro" id="IPR011545">
    <property type="entry name" value="DEAD/DEAH_box_helicase_dom"/>
</dbReference>
<dbReference type="GO" id="GO:0016787">
    <property type="term" value="F:hydrolase activity"/>
    <property type="evidence" value="ECO:0007669"/>
    <property type="project" value="UniProtKB-KW"/>
</dbReference>
<dbReference type="InterPro" id="IPR014014">
    <property type="entry name" value="RNA_helicase_DEAD_Q_motif"/>
</dbReference>
<proteinExistence type="inferred from homology"/>
<dbReference type="InterPro" id="IPR050079">
    <property type="entry name" value="DEAD_box_RNA_helicase"/>
</dbReference>
<dbReference type="Gene3D" id="3.40.50.300">
    <property type="entry name" value="P-loop containing nucleotide triphosphate hydrolases"/>
    <property type="match status" value="2"/>
</dbReference>
<evidence type="ECO:0000256" key="5">
    <source>
        <dbReference type="ARBA" id="ARBA00022840"/>
    </source>
</evidence>
<evidence type="ECO:0000259" key="10">
    <source>
        <dbReference type="PROSITE" id="PS51194"/>
    </source>
</evidence>